<dbReference type="AlphaFoldDB" id="G4MVA5"/>
<name>G4MVA5_PYRO7</name>
<reference key="2">
    <citation type="submission" date="2011-05" db="EMBL/GenBank/DDBJ databases">
        <title>The Genome Sequence of Magnaporthe oryzae 70-15.</title>
        <authorList>
            <consortium name="The Broad Institute Genome Sequencing Platform"/>
            <person name="Ma L.-J."/>
            <person name="Dead R."/>
            <person name="Young S.K."/>
            <person name="Zeng Q."/>
            <person name="Gargeya S."/>
            <person name="Fitzgerald M."/>
            <person name="Haas B."/>
            <person name="Abouelleil A."/>
            <person name="Alvarado L."/>
            <person name="Arachchi H.M."/>
            <person name="Berlin A."/>
            <person name="Brown A."/>
            <person name="Chapman S.B."/>
            <person name="Chen Z."/>
            <person name="Dunbar C."/>
            <person name="Freedman E."/>
            <person name="Gearin G."/>
            <person name="Gellesch M."/>
            <person name="Goldberg J."/>
            <person name="Griggs A."/>
            <person name="Gujja S."/>
            <person name="Heiman D."/>
            <person name="Howarth C."/>
            <person name="Larson L."/>
            <person name="Lui A."/>
            <person name="MacDonald P.J.P."/>
            <person name="Mehta T."/>
            <person name="Montmayeur A."/>
            <person name="Murphy C."/>
            <person name="Neiman D."/>
            <person name="Pearson M."/>
            <person name="Priest M."/>
            <person name="Roberts A."/>
            <person name="Saif S."/>
            <person name="Shea T."/>
            <person name="Shenoy N."/>
            <person name="Sisk P."/>
            <person name="Stolte C."/>
            <person name="Sykes S."/>
            <person name="Yandava C."/>
            <person name="Wortman J."/>
            <person name="Nusbaum C."/>
            <person name="Birren B."/>
        </authorList>
    </citation>
    <scope>NUCLEOTIDE SEQUENCE</scope>
    <source>
        <strain>70-15</strain>
    </source>
</reference>
<dbReference type="GeneID" id="2679755"/>
<dbReference type="VEuPathDB" id="FungiDB:MGG_11156"/>
<protein>
    <submittedName>
        <fullName evidence="2">Uncharacterized protein</fullName>
    </submittedName>
</protein>
<keyword evidence="3" id="KW-1185">Reference proteome</keyword>
<dbReference type="EMBL" id="CM001232">
    <property type="protein sequence ID" value="EHA54927.1"/>
    <property type="molecule type" value="Genomic_DNA"/>
</dbReference>
<dbReference type="HOGENOM" id="CLU_1555578_0_0_1"/>
<feature type="compositionally biased region" description="Basic and acidic residues" evidence="1">
    <location>
        <begin position="78"/>
        <end position="109"/>
    </location>
</feature>
<dbReference type="RefSeq" id="XP_003714734.1">
    <property type="nucleotide sequence ID" value="XM_003714686.1"/>
</dbReference>
<accession>G4MVA5</accession>
<sequence>MNIRICITCGFKITQYLRKYKCMYWSLFRTWVMVVGAFPPLAPRSKQQQTDTANSRITEIESPSQGQPWAPMANAAAHEADRSFRSSQARGDRPPGDFRVPDYSDDRRHGLSSSRPYRVDWGEMDGPIFDLMVPRPLRVITKGASVAQVPGTLCLVGINPRGVSDGISPMTT</sequence>
<organism evidence="2 3">
    <name type="scientific">Pyricularia oryzae (strain 70-15 / ATCC MYA-4617 / FGSC 8958)</name>
    <name type="common">Rice blast fungus</name>
    <name type="synonym">Magnaporthe oryzae</name>
    <dbReference type="NCBI Taxonomy" id="242507"/>
    <lineage>
        <taxon>Eukaryota</taxon>
        <taxon>Fungi</taxon>
        <taxon>Dikarya</taxon>
        <taxon>Ascomycota</taxon>
        <taxon>Pezizomycotina</taxon>
        <taxon>Sordariomycetes</taxon>
        <taxon>Sordariomycetidae</taxon>
        <taxon>Magnaporthales</taxon>
        <taxon>Pyriculariaceae</taxon>
        <taxon>Pyricularia</taxon>
    </lineage>
</organism>
<proteinExistence type="predicted"/>
<reference evidence="2 3" key="1">
    <citation type="journal article" date="2005" name="Nature">
        <title>The genome sequence of the rice blast fungus Magnaporthe grisea.</title>
        <authorList>
            <person name="Dean R.A."/>
            <person name="Talbot N.J."/>
            <person name="Ebbole D.J."/>
            <person name="Farman M.L."/>
            <person name="Mitchell T.K."/>
            <person name="Orbach M.J."/>
            <person name="Thon M."/>
            <person name="Kulkarni R."/>
            <person name="Xu J.R."/>
            <person name="Pan H."/>
            <person name="Read N.D."/>
            <person name="Lee Y.H."/>
            <person name="Carbone I."/>
            <person name="Brown D."/>
            <person name="Oh Y.Y."/>
            <person name="Donofrio N."/>
            <person name="Jeong J.S."/>
            <person name="Soanes D.M."/>
            <person name="Djonovic S."/>
            <person name="Kolomiets E."/>
            <person name="Rehmeyer C."/>
            <person name="Li W."/>
            <person name="Harding M."/>
            <person name="Kim S."/>
            <person name="Lebrun M.H."/>
            <person name="Bohnert H."/>
            <person name="Coughlan S."/>
            <person name="Butler J."/>
            <person name="Calvo S."/>
            <person name="Ma L.J."/>
            <person name="Nicol R."/>
            <person name="Purcell S."/>
            <person name="Nusbaum C."/>
            <person name="Galagan J.E."/>
            <person name="Birren B.W."/>
        </authorList>
    </citation>
    <scope>NUCLEOTIDE SEQUENCE [LARGE SCALE GENOMIC DNA]</scope>
    <source>
        <strain evidence="3">70-15 / ATCC MYA-4617 / FGSC 8958</strain>
    </source>
</reference>
<dbReference type="Proteomes" id="UP000009058">
    <property type="component" value="Chromosome 2"/>
</dbReference>
<feature type="compositionally biased region" description="Polar residues" evidence="1">
    <location>
        <begin position="45"/>
        <end position="67"/>
    </location>
</feature>
<gene>
    <name evidence="2" type="ORF">MGG_11156</name>
</gene>
<dbReference type="KEGG" id="mgr:MGG_11156"/>
<evidence type="ECO:0000256" key="1">
    <source>
        <dbReference type="SAM" id="MobiDB-lite"/>
    </source>
</evidence>
<evidence type="ECO:0000313" key="3">
    <source>
        <dbReference type="Proteomes" id="UP000009058"/>
    </source>
</evidence>
<dbReference type="InParanoid" id="G4MVA5"/>
<evidence type="ECO:0000313" key="2">
    <source>
        <dbReference type="EMBL" id="EHA54927.1"/>
    </source>
</evidence>
<feature type="region of interest" description="Disordered" evidence="1">
    <location>
        <begin position="42"/>
        <end position="116"/>
    </location>
</feature>